<feature type="transmembrane region" description="Helical" evidence="1">
    <location>
        <begin position="9"/>
        <end position="29"/>
    </location>
</feature>
<proteinExistence type="predicted"/>
<organism evidence="2">
    <name type="scientific">metagenome</name>
    <dbReference type="NCBI Taxonomy" id="256318"/>
    <lineage>
        <taxon>unclassified sequences</taxon>
        <taxon>metagenomes</taxon>
    </lineage>
</organism>
<feature type="transmembrane region" description="Helical" evidence="1">
    <location>
        <begin position="388"/>
        <end position="416"/>
    </location>
</feature>
<keyword evidence="1" id="KW-0472">Membrane</keyword>
<dbReference type="AlphaFoldDB" id="A0A380THI7"/>
<sequence length="567" mass="60344">MGEHLDESIFITGLGSALSISGGGLFAWAMGSGTLQPPLSHVLAICGAGCALAFWLLYRRYAGMLAASALPADDNDRAGYDELRESLAAGGAMAHFYAERLKRILDRVERFFGDAGMAEPTLFPRAFGLNTPAPLWSAPAFDRCLLLALVYPIATIFVIWVISGHVGPAEAALGLNPDVPGWRRLVVLWLASLAGFAAWRSVRNEGWRSCLWCIFSNMAGLSSIIGDTSNGIFCIIIAVNCMMLVLFYRISTRKTISGILSVGVVISCAAASVVSVAAAGIVGTVLGVIAGTILSFIGVIVFGVSANVIYASAREGGWYGRFLTFFGLLMLTACLCAAYGMARYPSWGLAGPLLVFLGLLTFINALFDWASLGLTRALLRRGLELKGWWPLALALIDAASAALIVALLAIAMVISVQSFDTLAVLGGGTAVLPLDPLFAGLRDPKTALEPEYWWIYVLFLTTLIPSLINLGIGGASMIQMLPLGHSWLLKKLPADKPVRTYDRTLIAVLLVSQGIGGMLLGFLVQAAIFWLVIGRIMALFGLGLLDMAEGIAALDLPARLLSLWLPG</sequence>
<name>A0A380THI7_9ZZZZ</name>
<feature type="transmembrane region" description="Helical" evidence="1">
    <location>
        <begin position="422"/>
        <end position="441"/>
    </location>
</feature>
<dbReference type="EMBL" id="UIDG01000473">
    <property type="protein sequence ID" value="SUS07895.1"/>
    <property type="molecule type" value="Genomic_DNA"/>
</dbReference>
<accession>A0A380THI7</accession>
<keyword evidence="1" id="KW-0812">Transmembrane</keyword>
<reference evidence="2" key="1">
    <citation type="submission" date="2018-07" db="EMBL/GenBank/DDBJ databases">
        <authorList>
            <person name="Quirk P.G."/>
            <person name="Krulwich T.A."/>
        </authorList>
    </citation>
    <scope>NUCLEOTIDE SEQUENCE</scope>
</reference>
<feature type="transmembrane region" description="Helical" evidence="1">
    <location>
        <begin position="453"/>
        <end position="478"/>
    </location>
</feature>
<feature type="transmembrane region" description="Helical" evidence="1">
    <location>
        <begin position="260"/>
        <end position="282"/>
    </location>
</feature>
<keyword evidence="1" id="KW-1133">Transmembrane helix</keyword>
<feature type="transmembrane region" description="Helical" evidence="1">
    <location>
        <begin position="144"/>
        <end position="162"/>
    </location>
</feature>
<feature type="transmembrane region" description="Helical" evidence="1">
    <location>
        <begin position="230"/>
        <end position="248"/>
    </location>
</feature>
<feature type="transmembrane region" description="Helical" evidence="1">
    <location>
        <begin position="288"/>
        <end position="310"/>
    </location>
</feature>
<protein>
    <submittedName>
        <fullName evidence="2">Uncharacterized protein</fullName>
    </submittedName>
</protein>
<evidence type="ECO:0000313" key="2">
    <source>
        <dbReference type="EMBL" id="SUS07895.1"/>
    </source>
</evidence>
<gene>
    <name evidence="2" type="ORF">DF3PB_5240003</name>
</gene>
<feature type="transmembrane region" description="Helical" evidence="1">
    <location>
        <begin position="322"/>
        <end position="341"/>
    </location>
</feature>
<feature type="transmembrane region" description="Helical" evidence="1">
    <location>
        <begin position="206"/>
        <end position="224"/>
    </location>
</feature>
<feature type="transmembrane region" description="Helical" evidence="1">
    <location>
        <begin position="41"/>
        <end position="58"/>
    </location>
</feature>
<evidence type="ECO:0000256" key="1">
    <source>
        <dbReference type="SAM" id="Phobius"/>
    </source>
</evidence>
<feature type="transmembrane region" description="Helical" evidence="1">
    <location>
        <begin position="182"/>
        <end position="199"/>
    </location>
</feature>
<feature type="transmembrane region" description="Helical" evidence="1">
    <location>
        <begin position="505"/>
        <end position="533"/>
    </location>
</feature>
<feature type="transmembrane region" description="Helical" evidence="1">
    <location>
        <begin position="347"/>
        <end position="367"/>
    </location>
</feature>